<dbReference type="STRING" id="84698.SAMN04488528_1009139"/>
<organism evidence="9 10">
    <name type="scientific">Clostridium frigidicarnis</name>
    <dbReference type="NCBI Taxonomy" id="84698"/>
    <lineage>
        <taxon>Bacteria</taxon>
        <taxon>Bacillati</taxon>
        <taxon>Bacillota</taxon>
        <taxon>Clostridia</taxon>
        <taxon>Eubacteriales</taxon>
        <taxon>Clostridiaceae</taxon>
        <taxon>Clostridium</taxon>
    </lineage>
</organism>
<dbReference type="InterPro" id="IPR020846">
    <property type="entry name" value="MFS_dom"/>
</dbReference>
<reference evidence="9 10" key="1">
    <citation type="submission" date="2016-10" db="EMBL/GenBank/DDBJ databases">
        <authorList>
            <person name="de Groot N.N."/>
        </authorList>
    </citation>
    <scope>NUCLEOTIDE SEQUENCE [LARGE SCALE GENOMIC DNA]</scope>
    <source>
        <strain evidence="9 10">DSM 12271</strain>
    </source>
</reference>
<evidence type="ECO:0000259" key="8">
    <source>
        <dbReference type="PROSITE" id="PS50850"/>
    </source>
</evidence>
<feature type="transmembrane region" description="Helical" evidence="7">
    <location>
        <begin position="138"/>
        <end position="158"/>
    </location>
</feature>
<evidence type="ECO:0000256" key="4">
    <source>
        <dbReference type="ARBA" id="ARBA00022692"/>
    </source>
</evidence>
<evidence type="ECO:0000256" key="5">
    <source>
        <dbReference type="ARBA" id="ARBA00022989"/>
    </source>
</evidence>
<dbReference type="InterPro" id="IPR036259">
    <property type="entry name" value="MFS_trans_sf"/>
</dbReference>
<feature type="transmembrane region" description="Helical" evidence="7">
    <location>
        <begin position="73"/>
        <end position="96"/>
    </location>
</feature>
<dbReference type="EMBL" id="FOKI01000009">
    <property type="protein sequence ID" value="SFB03907.1"/>
    <property type="molecule type" value="Genomic_DNA"/>
</dbReference>
<keyword evidence="5 7" id="KW-1133">Transmembrane helix</keyword>
<dbReference type="AlphaFoldDB" id="A0A1I0XTB2"/>
<dbReference type="PANTHER" id="PTHR23513:SF6">
    <property type="entry name" value="MAJOR FACILITATOR SUPERFAMILY ASSOCIATED DOMAIN-CONTAINING PROTEIN"/>
    <property type="match status" value="1"/>
</dbReference>
<evidence type="ECO:0000256" key="2">
    <source>
        <dbReference type="ARBA" id="ARBA00022448"/>
    </source>
</evidence>
<keyword evidence="10" id="KW-1185">Reference proteome</keyword>
<keyword evidence="4 7" id="KW-0812">Transmembrane</keyword>
<dbReference type="SUPFAM" id="SSF103473">
    <property type="entry name" value="MFS general substrate transporter"/>
    <property type="match status" value="1"/>
</dbReference>
<protein>
    <submittedName>
        <fullName evidence="9">Transmembrane secretion effector</fullName>
    </submittedName>
</protein>
<feature type="transmembrane region" description="Helical" evidence="7">
    <location>
        <begin position="20"/>
        <end position="42"/>
    </location>
</feature>
<dbReference type="GO" id="GO:0005886">
    <property type="term" value="C:plasma membrane"/>
    <property type="evidence" value="ECO:0007669"/>
    <property type="project" value="UniProtKB-SubCell"/>
</dbReference>
<keyword evidence="2" id="KW-0813">Transport</keyword>
<name>A0A1I0XTB2_9CLOT</name>
<evidence type="ECO:0000256" key="1">
    <source>
        <dbReference type="ARBA" id="ARBA00004651"/>
    </source>
</evidence>
<feature type="domain" description="Major facilitator superfamily (MFS) profile" evidence="8">
    <location>
        <begin position="1"/>
        <end position="168"/>
    </location>
</feature>
<dbReference type="GO" id="GO:0022857">
    <property type="term" value="F:transmembrane transporter activity"/>
    <property type="evidence" value="ECO:0007669"/>
    <property type="project" value="InterPro"/>
</dbReference>
<comment type="subcellular location">
    <subcellularLocation>
        <location evidence="1">Cell membrane</location>
        <topology evidence="1">Multi-pass membrane protein</topology>
    </subcellularLocation>
</comment>
<keyword evidence="3" id="KW-1003">Cell membrane</keyword>
<evidence type="ECO:0000256" key="3">
    <source>
        <dbReference type="ARBA" id="ARBA00022475"/>
    </source>
</evidence>
<evidence type="ECO:0000313" key="9">
    <source>
        <dbReference type="EMBL" id="SFB03907.1"/>
    </source>
</evidence>
<dbReference type="Gene3D" id="1.20.1250.20">
    <property type="entry name" value="MFS general substrate transporter like domains"/>
    <property type="match status" value="1"/>
</dbReference>
<dbReference type="Proteomes" id="UP000198619">
    <property type="component" value="Unassembled WGS sequence"/>
</dbReference>
<accession>A0A1I0XTB2</accession>
<dbReference type="PROSITE" id="PS50850">
    <property type="entry name" value="MFS"/>
    <property type="match status" value="1"/>
</dbReference>
<feature type="transmembrane region" description="Helical" evidence="7">
    <location>
        <begin position="49"/>
        <end position="67"/>
    </location>
</feature>
<evidence type="ECO:0000256" key="6">
    <source>
        <dbReference type="ARBA" id="ARBA00023136"/>
    </source>
</evidence>
<dbReference type="PANTHER" id="PTHR23513">
    <property type="entry name" value="INTEGRAL MEMBRANE EFFLUX PROTEIN-RELATED"/>
    <property type="match status" value="1"/>
</dbReference>
<keyword evidence="6 7" id="KW-0472">Membrane</keyword>
<proteinExistence type="predicted"/>
<feature type="transmembrane region" description="Helical" evidence="7">
    <location>
        <begin position="116"/>
        <end position="132"/>
    </location>
</feature>
<evidence type="ECO:0000256" key="7">
    <source>
        <dbReference type="SAM" id="Phobius"/>
    </source>
</evidence>
<gene>
    <name evidence="9" type="ORF">SAMN04488528_1009139</name>
</gene>
<dbReference type="OrthoDB" id="9775268at2"/>
<sequence>MSMTLTLPLFETNSNLGVGLYGIAMAINTFGMFLGFTFLSVFKIKRERQFYMFIASGVIASMTMITVSVFLNIYVISIMFFINGFWLAIMGSLLQLSMQNSVPSNIRSKVFAFKNTLSYALMPIAMVLAGILAEKIKINAIIFWDYVAFLILFIYLSLVPSVKEIINA</sequence>
<evidence type="ECO:0000313" key="10">
    <source>
        <dbReference type="Proteomes" id="UP000198619"/>
    </source>
</evidence>